<keyword evidence="2" id="KW-1185">Reference proteome</keyword>
<gene>
    <name evidence="1" type="ORF">MSG28_008177</name>
</gene>
<evidence type="ECO:0000313" key="2">
    <source>
        <dbReference type="Proteomes" id="UP001064048"/>
    </source>
</evidence>
<accession>A0ACC0JAC7</accession>
<sequence>MRAQFTFVFKCAPFWVLLSSVVICEDVRIKRQSGYVYNRPSISFDLPSRATAAPTAGTQAPTVDRARGQGAQQMFYAYPAPAGGSVNIGAVESCAICSSITERSRRWVFTPEAVSPVSSPAWPTFIAYTITSNFWIFATILNAWFSNTRHCVYSSCDILAACSL</sequence>
<name>A0ACC0JAC7_CHOFU</name>
<dbReference type="EMBL" id="CM046113">
    <property type="protein sequence ID" value="KAI8421048.1"/>
    <property type="molecule type" value="Genomic_DNA"/>
</dbReference>
<evidence type="ECO:0000313" key="1">
    <source>
        <dbReference type="EMBL" id="KAI8421048.1"/>
    </source>
</evidence>
<reference evidence="1 2" key="1">
    <citation type="journal article" date="2022" name="Genome Biol. Evol.">
        <title>The Spruce Budworm Genome: Reconstructing the Evolutionary History of Antifreeze Proteins.</title>
        <authorList>
            <person name="Beliveau C."/>
            <person name="Gagne P."/>
            <person name="Picq S."/>
            <person name="Vernygora O."/>
            <person name="Keeling C.I."/>
            <person name="Pinkney K."/>
            <person name="Doucet D."/>
            <person name="Wen F."/>
            <person name="Johnston J.S."/>
            <person name="Maaroufi H."/>
            <person name="Boyle B."/>
            <person name="Laroche J."/>
            <person name="Dewar K."/>
            <person name="Juretic N."/>
            <person name="Blackburn G."/>
            <person name="Nisole A."/>
            <person name="Brunet B."/>
            <person name="Brandao M."/>
            <person name="Lumley L."/>
            <person name="Duan J."/>
            <person name="Quan G."/>
            <person name="Lucarotti C.J."/>
            <person name="Roe A.D."/>
            <person name="Sperling F.A.H."/>
            <person name="Levesque R.C."/>
            <person name="Cusson M."/>
        </authorList>
    </citation>
    <scope>NUCLEOTIDE SEQUENCE [LARGE SCALE GENOMIC DNA]</scope>
    <source>
        <strain evidence="1">Glfc:IPQL:Cfum</strain>
    </source>
</reference>
<dbReference type="Proteomes" id="UP001064048">
    <property type="component" value="Chromosome 13"/>
</dbReference>
<organism evidence="1 2">
    <name type="scientific">Choristoneura fumiferana</name>
    <name type="common">Spruce budworm moth</name>
    <name type="synonym">Archips fumiferana</name>
    <dbReference type="NCBI Taxonomy" id="7141"/>
    <lineage>
        <taxon>Eukaryota</taxon>
        <taxon>Metazoa</taxon>
        <taxon>Ecdysozoa</taxon>
        <taxon>Arthropoda</taxon>
        <taxon>Hexapoda</taxon>
        <taxon>Insecta</taxon>
        <taxon>Pterygota</taxon>
        <taxon>Neoptera</taxon>
        <taxon>Endopterygota</taxon>
        <taxon>Lepidoptera</taxon>
        <taxon>Glossata</taxon>
        <taxon>Ditrysia</taxon>
        <taxon>Tortricoidea</taxon>
        <taxon>Tortricidae</taxon>
        <taxon>Tortricinae</taxon>
        <taxon>Choristoneura</taxon>
    </lineage>
</organism>
<proteinExistence type="predicted"/>
<protein>
    <submittedName>
        <fullName evidence="1">Uncharacterized protein</fullName>
    </submittedName>
</protein>
<comment type="caution">
    <text evidence="1">The sequence shown here is derived from an EMBL/GenBank/DDBJ whole genome shotgun (WGS) entry which is preliminary data.</text>
</comment>
<feature type="non-terminal residue" evidence="1">
    <location>
        <position position="164"/>
    </location>
</feature>